<evidence type="ECO:0000313" key="2">
    <source>
        <dbReference type="EMBL" id="CAG8351640.1"/>
    </source>
</evidence>
<comment type="caution">
    <text evidence="2">The sequence shown here is derived from an EMBL/GenBank/DDBJ whole genome shotgun (WGS) entry which is preliminary data.</text>
</comment>
<accession>A0A9W4IV38</accession>
<dbReference type="Gene3D" id="3.40.50.720">
    <property type="entry name" value="NAD(P)-binding Rossmann-like Domain"/>
    <property type="match status" value="1"/>
</dbReference>
<evidence type="ECO:0000313" key="3">
    <source>
        <dbReference type="Proteomes" id="UP001152646"/>
    </source>
</evidence>
<name>A0A9W4IV38_9EURO</name>
<dbReference type="OrthoDB" id="202470at2759"/>
<sequence>MGKRIVITGGSGKAGQHIITYLLQQGHAILNLDLVPLPAELEEKVHTLRVDLTNSGQVYSALGSHFRLQEPFREPLGLVPDAVIHMAGYSRNMIVPDEETFRGNTLSTYNIIEAASRLGIKKIVIASSVTVYGVAFAEGDVDYPSFPVEETVDTNPMDTYAIAKVCGERVARGFQRRYGSDIYILRIGRIFAPEEYQESLFRSYVENPDRWAAHGWAYIDARDLGQMCDLAVQKDGLGFQIFNATNDEITNYESTAAFLARVCPDVPVTRELGAREAPITNRKIKELLGFREQHHWMKYYEPRSNPQTIET</sequence>
<gene>
    <name evidence="2" type="ORF">PSALAMII_LOCUS3245</name>
</gene>
<organism evidence="2 3">
    <name type="scientific">Penicillium salamii</name>
    <dbReference type="NCBI Taxonomy" id="1612424"/>
    <lineage>
        <taxon>Eukaryota</taxon>
        <taxon>Fungi</taxon>
        <taxon>Dikarya</taxon>
        <taxon>Ascomycota</taxon>
        <taxon>Pezizomycotina</taxon>
        <taxon>Eurotiomycetes</taxon>
        <taxon>Eurotiomycetidae</taxon>
        <taxon>Eurotiales</taxon>
        <taxon>Aspergillaceae</taxon>
        <taxon>Penicillium</taxon>
    </lineage>
</organism>
<reference evidence="2" key="1">
    <citation type="submission" date="2021-07" db="EMBL/GenBank/DDBJ databases">
        <authorList>
            <person name="Branca A.L. A."/>
        </authorList>
    </citation>
    <scope>NUCLEOTIDE SEQUENCE</scope>
</reference>
<dbReference type="EMBL" id="CAJVPA010000111">
    <property type="protein sequence ID" value="CAG8351640.1"/>
    <property type="molecule type" value="Genomic_DNA"/>
</dbReference>
<evidence type="ECO:0000259" key="1">
    <source>
        <dbReference type="Pfam" id="PF01370"/>
    </source>
</evidence>
<dbReference type="PANTHER" id="PTHR43103:SF6">
    <property type="entry name" value="PUTATIVE-RELATED"/>
    <property type="match status" value="1"/>
</dbReference>
<dbReference type="SUPFAM" id="SSF51735">
    <property type="entry name" value="NAD(P)-binding Rossmann-fold domains"/>
    <property type="match status" value="1"/>
</dbReference>
<dbReference type="InterPro" id="IPR036291">
    <property type="entry name" value="NAD(P)-bd_dom_sf"/>
</dbReference>
<protein>
    <recommendedName>
        <fullName evidence="1">NAD-dependent epimerase/dehydratase domain-containing protein</fullName>
    </recommendedName>
</protein>
<dbReference type="AlphaFoldDB" id="A0A9W4IV38"/>
<dbReference type="Pfam" id="PF01370">
    <property type="entry name" value="Epimerase"/>
    <property type="match status" value="1"/>
</dbReference>
<dbReference type="InterPro" id="IPR001509">
    <property type="entry name" value="Epimerase_deHydtase"/>
</dbReference>
<dbReference type="PANTHER" id="PTHR43103">
    <property type="entry name" value="NUCLEOSIDE-DIPHOSPHATE-SUGAR EPIMERASE"/>
    <property type="match status" value="1"/>
</dbReference>
<proteinExistence type="predicted"/>
<feature type="domain" description="NAD-dependent epimerase/dehydratase" evidence="1">
    <location>
        <begin position="5"/>
        <end position="199"/>
    </location>
</feature>
<dbReference type="CDD" id="cd08946">
    <property type="entry name" value="SDR_e"/>
    <property type="match status" value="1"/>
</dbReference>
<dbReference type="Proteomes" id="UP001152646">
    <property type="component" value="Unassembled WGS sequence"/>
</dbReference>